<reference evidence="4 5" key="1">
    <citation type="submission" date="2024-05" db="EMBL/GenBank/DDBJ databases">
        <title>Genome sequencing and assembly of Indian major carp, Cirrhinus mrigala (Hamilton, 1822).</title>
        <authorList>
            <person name="Mohindra V."/>
            <person name="Chowdhury L.M."/>
            <person name="Lal K."/>
            <person name="Jena J.K."/>
        </authorList>
    </citation>
    <scope>NUCLEOTIDE SEQUENCE [LARGE SCALE GENOMIC DNA]</scope>
    <source>
        <strain evidence="4">CM1030</strain>
        <tissue evidence="4">Blood</tissue>
    </source>
</reference>
<dbReference type="Gene3D" id="3.10.10.10">
    <property type="entry name" value="HIV Type 1 Reverse Transcriptase, subunit A, domain 1"/>
    <property type="match status" value="1"/>
</dbReference>
<organism evidence="4 5">
    <name type="scientific">Cirrhinus mrigala</name>
    <name type="common">Mrigala</name>
    <dbReference type="NCBI Taxonomy" id="683832"/>
    <lineage>
        <taxon>Eukaryota</taxon>
        <taxon>Metazoa</taxon>
        <taxon>Chordata</taxon>
        <taxon>Craniata</taxon>
        <taxon>Vertebrata</taxon>
        <taxon>Euteleostomi</taxon>
        <taxon>Actinopterygii</taxon>
        <taxon>Neopterygii</taxon>
        <taxon>Teleostei</taxon>
        <taxon>Ostariophysi</taxon>
        <taxon>Cypriniformes</taxon>
        <taxon>Cyprinidae</taxon>
        <taxon>Labeoninae</taxon>
        <taxon>Labeonini</taxon>
        <taxon>Cirrhinus</taxon>
    </lineage>
</organism>
<feature type="coiled-coil region" evidence="1">
    <location>
        <begin position="409"/>
        <end position="436"/>
    </location>
</feature>
<gene>
    <name evidence="4" type="ORF">M9458_053361</name>
</gene>
<dbReference type="Pfam" id="PF20846">
    <property type="entry name" value="PNMA_N"/>
    <property type="match status" value="1"/>
</dbReference>
<dbReference type="PANTHER" id="PTHR23095">
    <property type="entry name" value="PARANEOPLASTIC ANTIGEN"/>
    <property type="match status" value="1"/>
</dbReference>
<keyword evidence="5" id="KW-1185">Reference proteome</keyword>
<dbReference type="AlphaFoldDB" id="A0ABD0MMP4"/>
<evidence type="ECO:0000256" key="1">
    <source>
        <dbReference type="SAM" id="Coils"/>
    </source>
</evidence>
<evidence type="ECO:0008006" key="6">
    <source>
        <dbReference type="Google" id="ProtNLM"/>
    </source>
</evidence>
<dbReference type="InterPro" id="IPR048270">
    <property type="entry name" value="PNMA_C"/>
</dbReference>
<accession>A0ABD0MMP4</accession>
<dbReference type="EMBL" id="JAMKFB020000248">
    <property type="protein sequence ID" value="KAL0151367.1"/>
    <property type="molecule type" value="Genomic_DNA"/>
</dbReference>
<dbReference type="SUPFAM" id="SSF56672">
    <property type="entry name" value="DNA/RNA polymerases"/>
    <property type="match status" value="1"/>
</dbReference>
<evidence type="ECO:0000313" key="5">
    <source>
        <dbReference type="Proteomes" id="UP001529510"/>
    </source>
</evidence>
<protein>
    <recommendedName>
        <fullName evidence="6">CCHC-type domain-containing protein</fullName>
    </recommendedName>
</protein>
<feature type="domain" description="Paraneoplastic antigen Ma-like C-terminal" evidence="2">
    <location>
        <begin position="173"/>
        <end position="333"/>
    </location>
</feature>
<proteinExistence type="predicted"/>
<name>A0ABD0MMP4_CIRMR</name>
<dbReference type="Pfam" id="PF14893">
    <property type="entry name" value="PNMA"/>
    <property type="match status" value="1"/>
</dbReference>
<evidence type="ECO:0000313" key="4">
    <source>
        <dbReference type="EMBL" id="KAL0151367.1"/>
    </source>
</evidence>
<evidence type="ECO:0000259" key="2">
    <source>
        <dbReference type="Pfam" id="PF14893"/>
    </source>
</evidence>
<comment type="caution">
    <text evidence="4">The sequence shown here is derived from an EMBL/GenBank/DDBJ whole genome shotgun (WGS) entry which is preliminary data.</text>
</comment>
<dbReference type="InterPro" id="IPR043502">
    <property type="entry name" value="DNA/RNA_pol_sf"/>
</dbReference>
<dbReference type="InterPro" id="IPR026523">
    <property type="entry name" value="PNMA"/>
</dbReference>
<sequence>MAFGQDPVLLAELSKWCKDVNIDEKHGILLIGVPAKNDVAFIEETAQAVKAFGRVRVRDSRVGPTPNASLVLSECREVINPSHIPPELVPAPGEETWKVVVASAAVPVSDFSQKLSKFLSEEGKSMSDLPALFTQPSSNAGSPESIIHAVGELLEKTSKPSSDASAYRRLRTFSGTVPTPTGEENLESWMEQARLMTAECECSEKEKRRRVMECLKDQALDIVKAVRFSSPDASASQYLDALENTFGTSESGEDLYFAFHLLRQSPGEALSDFLRRIEKSLTKVVQRGGLTPQLMDQVMIEQLIRGAVEADLMLLQLRLREKKGNPPNFLALLNEIKEAEENEAARHEIKTSVKPIHLKPDDKMNSSVVQQLREEIKELRFRLGEDSGKNPAVSLRVESRDQQVKTRAETQKESELHLLKNQIQKLQKQLSVMNVSSAKQSPLDMPNPKPVLFQKQKRSSKTREDFFCYHCGEDGHIATKFKAPENPTLIQKLVRSLRQTKSEKSRSAGDNVAANSLNCSFDQSPMANNNANSLPRGLVGPVPTIPVEVNHVERYAVCKVEMKKQTGKEIFLLKASEDIQLPAGILVPPTVLHSSDMNMDGFNLLVCNDTSQEITIPAGTVIAKVSPTAMVTVAQGVQVASKRLDPKLFKFGDSPIPANWKARLREKLSERGSVFSVTEWDVGKAKDVKHTIRLNDYRPFRERSRRIAPADIDDVRQHLKDLLAVGVITESRSPYASPIVIVRKKNGAI</sequence>
<dbReference type="PANTHER" id="PTHR23095:SF51">
    <property type="entry name" value="PARANEOPLASTIC ANTIGEN MA1 HOMOLOG-RELATED"/>
    <property type="match status" value="1"/>
</dbReference>
<evidence type="ECO:0000259" key="3">
    <source>
        <dbReference type="Pfam" id="PF20846"/>
    </source>
</evidence>
<feature type="domain" description="Paraneoplastic antigen Ma-like N-terminal" evidence="3">
    <location>
        <begin position="11"/>
        <end position="100"/>
    </location>
</feature>
<dbReference type="InterPro" id="IPR048271">
    <property type="entry name" value="PNMA_N"/>
</dbReference>
<dbReference type="Proteomes" id="UP001529510">
    <property type="component" value="Unassembled WGS sequence"/>
</dbReference>
<keyword evidence="1" id="KW-0175">Coiled coil</keyword>